<accession>A0A8S9IAQ4</accession>
<feature type="region of interest" description="Disordered" evidence="1">
    <location>
        <begin position="95"/>
        <end position="168"/>
    </location>
</feature>
<evidence type="ECO:0000313" key="2">
    <source>
        <dbReference type="EMBL" id="KAF2566849.1"/>
    </source>
</evidence>
<protein>
    <submittedName>
        <fullName evidence="2">Uncharacterized protein</fullName>
    </submittedName>
</protein>
<feature type="compositionally biased region" description="Low complexity" evidence="1">
    <location>
        <begin position="120"/>
        <end position="168"/>
    </location>
</feature>
<organism evidence="2 3">
    <name type="scientific">Brassica cretica</name>
    <name type="common">Mustard</name>
    <dbReference type="NCBI Taxonomy" id="69181"/>
    <lineage>
        <taxon>Eukaryota</taxon>
        <taxon>Viridiplantae</taxon>
        <taxon>Streptophyta</taxon>
        <taxon>Embryophyta</taxon>
        <taxon>Tracheophyta</taxon>
        <taxon>Spermatophyta</taxon>
        <taxon>Magnoliopsida</taxon>
        <taxon>eudicotyledons</taxon>
        <taxon>Gunneridae</taxon>
        <taxon>Pentapetalae</taxon>
        <taxon>rosids</taxon>
        <taxon>malvids</taxon>
        <taxon>Brassicales</taxon>
        <taxon>Brassicaceae</taxon>
        <taxon>Brassiceae</taxon>
        <taxon>Brassica</taxon>
    </lineage>
</organism>
<evidence type="ECO:0000256" key="1">
    <source>
        <dbReference type="SAM" id="MobiDB-lite"/>
    </source>
</evidence>
<proteinExistence type="predicted"/>
<evidence type="ECO:0000313" key="3">
    <source>
        <dbReference type="Proteomes" id="UP000712281"/>
    </source>
</evidence>
<gene>
    <name evidence="2" type="ORF">F2Q68_00027492</name>
</gene>
<sequence length="200" mass="22020">MTIMAMVEEMTTVVAGTNDSAQLQIWFLRVCQVIRWSDVFIVASLRMSRCTHTGHTCFWNWLYGCNYLDFDLGLIETLTSQFSIRPPHNLSLSPLPSSSVLESHQKKRRLEENSNDQSDSSLESHQSASSLESHQSASSLESHQSASSLESLSLTRRGSCGRSRRSPGSLLGSSTVEFIVYGGILIKMDSNHTAGGITGC</sequence>
<dbReference type="AlphaFoldDB" id="A0A8S9IAQ4"/>
<comment type="caution">
    <text evidence="2">The sequence shown here is derived from an EMBL/GenBank/DDBJ whole genome shotgun (WGS) entry which is preliminary data.</text>
</comment>
<dbReference type="Proteomes" id="UP000712281">
    <property type="component" value="Unassembled WGS sequence"/>
</dbReference>
<name>A0A8S9IAQ4_BRACR</name>
<dbReference type="EMBL" id="QGKW02001911">
    <property type="protein sequence ID" value="KAF2566849.1"/>
    <property type="molecule type" value="Genomic_DNA"/>
</dbReference>
<reference evidence="2" key="1">
    <citation type="submission" date="2019-12" db="EMBL/GenBank/DDBJ databases">
        <title>Genome sequencing and annotation of Brassica cretica.</title>
        <authorList>
            <person name="Studholme D.J."/>
            <person name="Sarris P.F."/>
        </authorList>
    </citation>
    <scope>NUCLEOTIDE SEQUENCE</scope>
    <source>
        <strain evidence="2">PFS-001/15</strain>
        <tissue evidence="2">Leaf</tissue>
    </source>
</reference>